<evidence type="ECO:0000313" key="3">
    <source>
        <dbReference type="EMBL" id="KAL1510798.1"/>
    </source>
</evidence>
<evidence type="ECO:0000313" key="4">
    <source>
        <dbReference type="Proteomes" id="UP001515480"/>
    </source>
</evidence>
<sequence>MSETQVTQPTQGAQPAQVAAEDDEGARQYATADGADGEKVPFAFSKPIHTFAYAVDPCYQAHDLTRQERADCLMVIKKLAGSDWPKMKVEFDRWRSSGQSLFPEEVWAAADRYHGYQWWESFGDDFEWLQSAAMKVLSKCMSASACEFNWSDVGQVTTKKTNRLTNDRIESIVNVRAMHRLEKSIATNKLLLGNLPKLDDFLDELVNTAIHTTEGGGDDVPDAEGSEEDSDDDEDFDIVAEDEDPLYELSDRNAELEAAVLHQC</sequence>
<feature type="compositionally biased region" description="Polar residues" evidence="1">
    <location>
        <begin position="1"/>
        <end position="14"/>
    </location>
</feature>
<organism evidence="3 4">
    <name type="scientific">Prymnesium parvum</name>
    <name type="common">Toxic golden alga</name>
    <dbReference type="NCBI Taxonomy" id="97485"/>
    <lineage>
        <taxon>Eukaryota</taxon>
        <taxon>Haptista</taxon>
        <taxon>Haptophyta</taxon>
        <taxon>Prymnesiophyceae</taxon>
        <taxon>Prymnesiales</taxon>
        <taxon>Prymnesiaceae</taxon>
        <taxon>Prymnesium</taxon>
    </lineage>
</organism>
<evidence type="ECO:0000256" key="1">
    <source>
        <dbReference type="SAM" id="MobiDB-lite"/>
    </source>
</evidence>
<protein>
    <recommendedName>
        <fullName evidence="2">HAT C-terminal dimerisation domain-containing protein</fullName>
    </recommendedName>
</protein>
<dbReference type="GO" id="GO:0046983">
    <property type="term" value="F:protein dimerization activity"/>
    <property type="evidence" value="ECO:0007669"/>
    <property type="project" value="InterPro"/>
</dbReference>
<reference evidence="3 4" key="1">
    <citation type="journal article" date="2024" name="Science">
        <title>Giant polyketide synthase enzymes in the biosynthesis of giant marine polyether toxins.</title>
        <authorList>
            <person name="Fallon T.R."/>
            <person name="Shende V.V."/>
            <person name="Wierzbicki I.H."/>
            <person name="Pendleton A.L."/>
            <person name="Watervoot N.F."/>
            <person name="Auber R.P."/>
            <person name="Gonzalez D.J."/>
            <person name="Wisecaver J.H."/>
            <person name="Moore B.S."/>
        </authorList>
    </citation>
    <scope>NUCLEOTIDE SEQUENCE [LARGE SCALE GENOMIC DNA]</scope>
    <source>
        <strain evidence="3 4">12B1</strain>
    </source>
</reference>
<dbReference type="SUPFAM" id="SSF53098">
    <property type="entry name" value="Ribonuclease H-like"/>
    <property type="match status" value="1"/>
</dbReference>
<gene>
    <name evidence="3" type="ORF">AB1Y20_007083</name>
</gene>
<dbReference type="EMBL" id="JBGBPQ010000015">
    <property type="protein sequence ID" value="KAL1510798.1"/>
    <property type="molecule type" value="Genomic_DNA"/>
</dbReference>
<feature type="region of interest" description="Disordered" evidence="1">
    <location>
        <begin position="1"/>
        <end position="27"/>
    </location>
</feature>
<dbReference type="InterPro" id="IPR008906">
    <property type="entry name" value="HATC_C_dom"/>
</dbReference>
<dbReference type="Proteomes" id="UP001515480">
    <property type="component" value="Unassembled WGS sequence"/>
</dbReference>
<dbReference type="AlphaFoldDB" id="A0AB34IZW8"/>
<feature type="domain" description="HAT C-terminal dimerisation" evidence="2">
    <location>
        <begin position="117"/>
        <end position="176"/>
    </location>
</feature>
<accession>A0AB34IZW8</accession>
<proteinExistence type="predicted"/>
<evidence type="ECO:0000259" key="2">
    <source>
        <dbReference type="Pfam" id="PF05699"/>
    </source>
</evidence>
<dbReference type="Pfam" id="PF05699">
    <property type="entry name" value="Dimer_Tnp_hAT"/>
    <property type="match status" value="1"/>
</dbReference>
<name>A0AB34IZW8_PRYPA</name>
<feature type="region of interest" description="Disordered" evidence="1">
    <location>
        <begin position="212"/>
        <end position="237"/>
    </location>
</feature>
<comment type="caution">
    <text evidence="3">The sequence shown here is derived from an EMBL/GenBank/DDBJ whole genome shotgun (WGS) entry which is preliminary data.</text>
</comment>
<keyword evidence="4" id="KW-1185">Reference proteome</keyword>
<dbReference type="InterPro" id="IPR012337">
    <property type="entry name" value="RNaseH-like_sf"/>
</dbReference>
<feature type="compositionally biased region" description="Acidic residues" evidence="1">
    <location>
        <begin position="216"/>
        <end position="237"/>
    </location>
</feature>